<gene>
    <name evidence="2" type="ORF">EG242_00645</name>
</gene>
<feature type="transmembrane region" description="Helical" evidence="1">
    <location>
        <begin position="6"/>
        <end position="26"/>
    </location>
</feature>
<evidence type="ECO:0000313" key="3">
    <source>
        <dbReference type="Proteomes" id="UP000268372"/>
    </source>
</evidence>
<keyword evidence="1" id="KW-1133">Transmembrane helix</keyword>
<comment type="caution">
    <text evidence="2">The sequence shown here is derived from an EMBL/GenBank/DDBJ whole genome shotgun (WGS) entry which is preliminary data.</text>
</comment>
<evidence type="ECO:0000256" key="1">
    <source>
        <dbReference type="SAM" id="Phobius"/>
    </source>
</evidence>
<reference evidence="2 3" key="1">
    <citation type="submission" date="2018-11" db="EMBL/GenBank/DDBJ databases">
        <title>Flavobacterium sp. nov., YIM 102796 draft genome.</title>
        <authorList>
            <person name="Li G."/>
            <person name="Jiang Y."/>
        </authorList>
    </citation>
    <scope>NUCLEOTIDE SEQUENCE [LARGE SCALE GENOMIC DNA]</scope>
    <source>
        <strain evidence="2 3">YIM 102796</strain>
    </source>
</reference>
<keyword evidence="3" id="KW-1185">Reference proteome</keyword>
<dbReference type="AlphaFoldDB" id="A0A3P1B7E8"/>
<protein>
    <submittedName>
        <fullName evidence="2">Uncharacterized protein</fullName>
    </submittedName>
</protein>
<feature type="transmembrane region" description="Helical" evidence="1">
    <location>
        <begin position="96"/>
        <end position="116"/>
    </location>
</feature>
<dbReference type="OrthoDB" id="1524846at2"/>
<evidence type="ECO:0000313" key="2">
    <source>
        <dbReference type="EMBL" id="RRA97067.1"/>
    </source>
</evidence>
<dbReference type="Proteomes" id="UP000268372">
    <property type="component" value="Unassembled WGS sequence"/>
</dbReference>
<dbReference type="RefSeq" id="WP_124897990.1">
    <property type="nucleotide sequence ID" value="NZ_RQTJ01000001.1"/>
</dbReference>
<name>A0A3P1B7E8_9FLAO</name>
<keyword evidence="1" id="KW-0472">Membrane</keyword>
<organism evidence="2 3">
    <name type="scientific">Paenimyroides viscosum</name>
    <dbReference type="NCBI Taxonomy" id="2488729"/>
    <lineage>
        <taxon>Bacteria</taxon>
        <taxon>Pseudomonadati</taxon>
        <taxon>Bacteroidota</taxon>
        <taxon>Flavobacteriia</taxon>
        <taxon>Flavobacteriales</taxon>
        <taxon>Flavobacteriaceae</taxon>
        <taxon>Paenimyroides</taxon>
    </lineage>
</organism>
<feature type="transmembrane region" description="Helical" evidence="1">
    <location>
        <begin position="38"/>
        <end position="58"/>
    </location>
</feature>
<sequence>MFTDTPIIYVVAALFLMYLIAYFVRFRNKNVDAFDKMKLSMILFGIYSVVLWLCLPTTPALETFGYPETISDIQNNSQVLRLLQDYNKAIVRTTNVLHWFLFGFIFFFMTNIYLYTTHRESEFNSKNKQ</sequence>
<accession>A0A3P1B7E8</accession>
<keyword evidence="1" id="KW-0812">Transmembrane</keyword>
<dbReference type="EMBL" id="RQTJ01000001">
    <property type="protein sequence ID" value="RRA97067.1"/>
    <property type="molecule type" value="Genomic_DNA"/>
</dbReference>
<proteinExistence type="predicted"/>